<dbReference type="Pfam" id="PF01370">
    <property type="entry name" value="Epimerase"/>
    <property type="match status" value="1"/>
</dbReference>
<name>A0A1G9GI93_9PSEU</name>
<protein>
    <submittedName>
        <fullName evidence="2">Nucleoside-diphosphate-sugar epimerase</fullName>
    </submittedName>
</protein>
<organism evidence="2 3">
    <name type="scientific">Lentzea albidocapillata subsp. violacea</name>
    <dbReference type="NCBI Taxonomy" id="128104"/>
    <lineage>
        <taxon>Bacteria</taxon>
        <taxon>Bacillati</taxon>
        <taxon>Actinomycetota</taxon>
        <taxon>Actinomycetes</taxon>
        <taxon>Pseudonocardiales</taxon>
        <taxon>Pseudonocardiaceae</taxon>
        <taxon>Lentzea</taxon>
    </lineage>
</organism>
<feature type="domain" description="NAD-dependent epimerase/dehydratase" evidence="1">
    <location>
        <begin position="3"/>
        <end position="70"/>
    </location>
</feature>
<evidence type="ECO:0000259" key="1">
    <source>
        <dbReference type="Pfam" id="PF01370"/>
    </source>
</evidence>
<accession>A0A1G9GI93</accession>
<dbReference type="EMBL" id="FNET01000008">
    <property type="protein sequence ID" value="SDL00322.1"/>
    <property type="molecule type" value="Genomic_DNA"/>
</dbReference>
<sequence>MRVLVLGGSWFLGRALVEAALAAHLDVTTFRRGQSGEGASGVKLIRGDRTNAADMAQLAGEGPWDLVLDTTGYVPREALAVARALEPAAARYVFISTVSVYEGWPTEPLTDDSQVLDCPSDAGPDYGYDGDPGPSTYGFGKAGCERAILETFGAERTTILRPGVILGPREYVGRLPWWLRRFERGGQVLCPGDPGRSIQPIDVRDVAQFAFAAPAGVFNVTAPGTDTFGSFLGACAEVTKSSAEPVWVDEDYLIDQGLKQWTELPLWRTYAGAWDVDASRARANGLITRPLRDTVMDTWNWMHEGELVEHERAGELGITPEREAAVLRAWIDRRSNR</sequence>
<dbReference type="InterPro" id="IPR036291">
    <property type="entry name" value="NAD(P)-bd_dom_sf"/>
</dbReference>
<dbReference type="PANTHER" id="PTHR43245">
    <property type="entry name" value="BIFUNCTIONAL POLYMYXIN RESISTANCE PROTEIN ARNA"/>
    <property type="match status" value="1"/>
</dbReference>
<dbReference type="SUPFAM" id="SSF51735">
    <property type="entry name" value="NAD(P)-binding Rossmann-fold domains"/>
    <property type="match status" value="1"/>
</dbReference>
<evidence type="ECO:0000313" key="2">
    <source>
        <dbReference type="EMBL" id="SDL00322.1"/>
    </source>
</evidence>
<dbReference type="RefSeq" id="WP_090007327.1">
    <property type="nucleotide sequence ID" value="NZ_FNET01000008.1"/>
</dbReference>
<dbReference type="Gene3D" id="3.40.50.720">
    <property type="entry name" value="NAD(P)-binding Rossmann-like Domain"/>
    <property type="match status" value="1"/>
</dbReference>
<dbReference type="PANTHER" id="PTHR43245:SF13">
    <property type="entry name" value="UDP-D-APIOSE_UDP-D-XYLOSE SYNTHASE 2"/>
    <property type="match status" value="1"/>
</dbReference>
<dbReference type="AlphaFoldDB" id="A0A1G9GI93"/>
<reference evidence="3" key="1">
    <citation type="submission" date="2016-10" db="EMBL/GenBank/DDBJ databases">
        <authorList>
            <person name="Varghese N."/>
            <person name="Submissions S."/>
        </authorList>
    </citation>
    <scope>NUCLEOTIDE SEQUENCE [LARGE SCALE GENOMIC DNA]</scope>
    <source>
        <strain evidence="3">DSM 44796</strain>
    </source>
</reference>
<dbReference type="InterPro" id="IPR001509">
    <property type="entry name" value="Epimerase_deHydtase"/>
</dbReference>
<dbReference type="InterPro" id="IPR050177">
    <property type="entry name" value="Lipid_A_modif_metabolic_enz"/>
</dbReference>
<proteinExistence type="predicted"/>
<gene>
    <name evidence="2" type="ORF">SAMN04488074_108217</name>
</gene>
<dbReference type="Proteomes" id="UP000199682">
    <property type="component" value="Unassembled WGS sequence"/>
</dbReference>
<evidence type="ECO:0000313" key="3">
    <source>
        <dbReference type="Proteomes" id="UP000199682"/>
    </source>
</evidence>